<comment type="cofactor">
    <cofactor evidence="1">
        <name>FAD</name>
        <dbReference type="ChEBI" id="CHEBI:57692"/>
    </cofactor>
</comment>
<protein>
    <submittedName>
        <fullName evidence="8">GMC oxidoreductase</fullName>
    </submittedName>
</protein>
<dbReference type="EMBL" id="JELW01000175">
    <property type="protein sequence ID" value="EXU94700.1"/>
    <property type="molecule type" value="Genomic_DNA"/>
</dbReference>
<keyword evidence="4" id="KW-0274">FAD</keyword>
<dbReference type="Gene3D" id="3.50.50.60">
    <property type="entry name" value="FAD/NAD(P)-binding domain"/>
    <property type="match status" value="1"/>
</dbReference>
<evidence type="ECO:0000313" key="8">
    <source>
        <dbReference type="EMBL" id="EXU94700.1"/>
    </source>
</evidence>
<name>A0A014QPZ4_9HYPO</name>
<dbReference type="Proteomes" id="UP000030151">
    <property type="component" value="Unassembled WGS sequence"/>
</dbReference>
<dbReference type="InterPro" id="IPR051473">
    <property type="entry name" value="P2Ox-like"/>
</dbReference>
<evidence type="ECO:0000256" key="1">
    <source>
        <dbReference type="ARBA" id="ARBA00001974"/>
    </source>
</evidence>
<feature type="region of interest" description="Disordered" evidence="6">
    <location>
        <begin position="376"/>
        <end position="402"/>
    </location>
</feature>
<dbReference type="PANTHER" id="PTHR42784">
    <property type="entry name" value="PYRANOSE 2-OXIDASE"/>
    <property type="match status" value="1"/>
</dbReference>
<evidence type="ECO:0000256" key="6">
    <source>
        <dbReference type="SAM" id="MobiDB-lite"/>
    </source>
</evidence>
<accession>A0A014QPZ4</accession>
<evidence type="ECO:0000313" key="9">
    <source>
        <dbReference type="Proteomes" id="UP000030151"/>
    </source>
</evidence>
<sequence>MPTNQTQKEEKPALPVKVDVLIVGSGPIGAVFARELVNAQLKNREDLQILMVDVGPQDSFRIGEHKKNSVAVQKDISLFTNVVKGQLQHLSVPTGDIATQYIRNGQNPAQKANENLAEAAASRVVGGMGSHWTCCTPRQHLDEQQPGFTEVYKNYDRAEHLFNTTTTAFDHSVRQHLIMHTLEKAFNDRPIKAMPLACRRNKSPDNTNYVEWTCPATILDSGVRGHREKLSDPKYSKVPPTRAWERDPITLNDKFEVWPNTQCVKLNLAEDKDKNVKVVSASLKHLLTNAVYNVTADKFVICAGAVLTPGILWNSGFTTDDKKPSYYVKELVTFILLLIPTANTSKQGKNLTEQTMAFCQVELWKEHVENVMTQPPVVDEKPFDPKNPTRRPVKDTNITNKPRKEDLPKVWGDFWNTTAPKYWIEREKAEKRDEQQANASWVALRTELKDKVAKHVKTFQLDPLPFPADDPDPQCYYSYVFTDTKSKTNKRWHTQIHRDAFGYGQVPADIDQRRVVDLRWFGYTEENGHNCVEFSTNNRDEFGMPQPTFHFTEDKSQRQADMRAELGAIISKEDVHKNMPQGSALHICGTYKAGIGDKADERSVVNQYGQMWKHPNVVLGGCGVIPKANACNPTLTAACFAIHAVKKMVEDLDK</sequence>
<dbReference type="InterPro" id="IPR036188">
    <property type="entry name" value="FAD/NAD-bd_sf"/>
</dbReference>
<evidence type="ECO:0000256" key="3">
    <source>
        <dbReference type="ARBA" id="ARBA00022630"/>
    </source>
</evidence>
<evidence type="ECO:0000256" key="2">
    <source>
        <dbReference type="ARBA" id="ARBA00010790"/>
    </source>
</evidence>
<organism evidence="8 9">
    <name type="scientific">Metarhizium robertsii</name>
    <dbReference type="NCBI Taxonomy" id="568076"/>
    <lineage>
        <taxon>Eukaryota</taxon>
        <taxon>Fungi</taxon>
        <taxon>Dikarya</taxon>
        <taxon>Ascomycota</taxon>
        <taxon>Pezizomycotina</taxon>
        <taxon>Sordariomycetes</taxon>
        <taxon>Hypocreomycetidae</taxon>
        <taxon>Hypocreales</taxon>
        <taxon>Clavicipitaceae</taxon>
        <taxon>Metarhizium</taxon>
    </lineage>
</organism>
<dbReference type="SUPFAM" id="SSF51905">
    <property type="entry name" value="FAD/NAD(P)-binding domain"/>
    <property type="match status" value="1"/>
</dbReference>
<gene>
    <name evidence="8" type="ORF">X797_012220</name>
</gene>
<evidence type="ECO:0000256" key="5">
    <source>
        <dbReference type="ARBA" id="ARBA00023002"/>
    </source>
</evidence>
<proteinExistence type="inferred from homology"/>
<keyword evidence="5" id="KW-0560">Oxidoreductase</keyword>
<comment type="similarity">
    <text evidence="2">Belongs to the GMC oxidoreductase family.</text>
</comment>
<dbReference type="AlphaFoldDB" id="A0A014QPZ4"/>
<evidence type="ECO:0000259" key="7">
    <source>
        <dbReference type="Pfam" id="PF05199"/>
    </source>
</evidence>
<dbReference type="PANTHER" id="PTHR42784:SF1">
    <property type="entry name" value="PYRANOSE 2-OXIDASE"/>
    <property type="match status" value="1"/>
</dbReference>
<evidence type="ECO:0000256" key="4">
    <source>
        <dbReference type="ARBA" id="ARBA00022827"/>
    </source>
</evidence>
<dbReference type="HOGENOM" id="CLU_023699_0_0_1"/>
<dbReference type="Pfam" id="PF05199">
    <property type="entry name" value="GMC_oxred_C"/>
    <property type="match status" value="1"/>
</dbReference>
<comment type="caution">
    <text evidence="8">The sequence shown here is derived from an EMBL/GenBank/DDBJ whole genome shotgun (WGS) entry which is preliminary data.</text>
</comment>
<feature type="domain" description="Glucose-methanol-choline oxidoreductase C-terminal" evidence="7">
    <location>
        <begin position="581"/>
        <end position="641"/>
    </location>
</feature>
<keyword evidence="3" id="KW-0285">Flavoprotein</keyword>
<reference evidence="8 9" key="1">
    <citation type="submission" date="2014-02" db="EMBL/GenBank/DDBJ databases">
        <title>The genome sequence of the entomopathogenic fungus Metarhizium robertsii ARSEF 2575.</title>
        <authorList>
            <person name="Giuliano Garisto Donzelli B."/>
            <person name="Roe B.A."/>
            <person name="Macmil S.L."/>
            <person name="Krasnoff S.B."/>
            <person name="Gibson D.M."/>
        </authorList>
    </citation>
    <scope>NUCLEOTIDE SEQUENCE [LARGE SCALE GENOMIC DNA]</scope>
    <source>
        <strain evidence="8 9">ARSEF 2575</strain>
    </source>
</reference>
<dbReference type="OrthoDB" id="269227at2759"/>
<dbReference type="SUPFAM" id="SSF54373">
    <property type="entry name" value="FAD-linked reductases, C-terminal domain"/>
    <property type="match status" value="1"/>
</dbReference>
<dbReference type="InterPro" id="IPR007867">
    <property type="entry name" value="GMC_OxRtase_C"/>
</dbReference>
<dbReference type="GO" id="GO:0016614">
    <property type="term" value="F:oxidoreductase activity, acting on CH-OH group of donors"/>
    <property type="evidence" value="ECO:0007669"/>
    <property type="project" value="InterPro"/>
</dbReference>